<dbReference type="Proteomes" id="UP000530660">
    <property type="component" value="Unassembled WGS sequence"/>
</dbReference>
<proteinExistence type="predicted"/>
<accession>A0A7J7IK56</accession>
<feature type="compositionally biased region" description="Basic and acidic residues" evidence="2">
    <location>
        <begin position="959"/>
        <end position="974"/>
    </location>
</feature>
<dbReference type="InterPro" id="IPR019734">
    <property type="entry name" value="TPR_rpt"/>
</dbReference>
<organism evidence="3 4">
    <name type="scientific">Cyanidiococcus yangmingshanensis</name>
    <dbReference type="NCBI Taxonomy" id="2690220"/>
    <lineage>
        <taxon>Eukaryota</taxon>
        <taxon>Rhodophyta</taxon>
        <taxon>Bangiophyceae</taxon>
        <taxon>Cyanidiales</taxon>
        <taxon>Cyanidiaceae</taxon>
        <taxon>Cyanidiococcus</taxon>
    </lineage>
</organism>
<evidence type="ECO:0000256" key="2">
    <source>
        <dbReference type="SAM" id="MobiDB-lite"/>
    </source>
</evidence>
<dbReference type="PROSITE" id="PS50005">
    <property type="entry name" value="TPR"/>
    <property type="match status" value="1"/>
</dbReference>
<feature type="region of interest" description="Disordered" evidence="2">
    <location>
        <begin position="1510"/>
        <end position="1584"/>
    </location>
</feature>
<keyword evidence="1" id="KW-0802">TPR repeat</keyword>
<dbReference type="SUPFAM" id="SSF48452">
    <property type="entry name" value="TPR-like"/>
    <property type="match status" value="1"/>
</dbReference>
<dbReference type="InterPro" id="IPR011990">
    <property type="entry name" value="TPR-like_helical_dom_sf"/>
</dbReference>
<reference evidence="3 4" key="1">
    <citation type="journal article" date="2020" name="J. Phycol.">
        <title>Comparative genome analysis reveals Cyanidiococcus gen. nov., a new extremophilic red algal genus sister to Cyanidioschyzon (Cyanidioschyzonaceae, Rhodophyta).</title>
        <authorList>
            <person name="Liu S.-L."/>
            <person name="Chiang Y.-R."/>
            <person name="Yoon H.S."/>
            <person name="Fu H.-Y."/>
        </authorList>
    </citation>
    <scope>NUCLEOTIDE SEQUENCE [LARGE SCALE GENOMIC DNA]</scope>
    <source>
        <strain evidence="3 4">THAL066</strain>
    </source>
</reference>
<feature type="compositionally biased region" description="Polar residues" evidence="2">
    <location>
        <begin position="1551"/>
        <end position="1561"/>
    </location>
</feature>
<evidence type="ECO:0000256" key="1">
    <source>
        <dbReference type="PROSITE-ProRule" id="PRU00339"/>
    </source>
</evidence>
<feature type="compositionally biased region" description="Basic and acidic residues" evidence="2">
    <location>
        <begin position="480"/>
        <end position="496"/>
    </location>
</feature>
<feature type="compositionally biased region" description="Polar residues" evidence="2">
    <location>
        <begin position="1510"/>
        <end position="1522"/>
    </location>
</feature>
<dbReference type="OrthoDB" id="10669129at2759"/>
<feature type="compositionally biased region" description="Basic and acidic residues" evidence="2">
    <location>
        <begin position="1563"/>
        <end position="1576"/>
    </location>
</feature>
<feature type="region of interest" description="Disordered" evidence="2">
    <location>
        <begin position="404"/>
        <end position="524"/>
    </location>
</feature>
<gene>
    <name evidence="3" type="ORF">F1559_004507</name>
</gene>
<feature type="compositionally biased region" description="Polar residues" evidence="2">
    <location>
        <begin position="405"/>
        <end position="430"/>
    </location>
</feature>
<sequence>MLGFGLETDPVGRDRSDQTTLDGVQEQKLPLESELRARYTKAAVAFAEERLAEATSGFVEILRLVRKQDVSPEHTSKQNSSQPPWLKRLGYLSAWSLGQLYEKQGDCELALQAYSDALRFQRDAVLVWLKAAAMAYNVGHLGVCRFALERSGRLMSRSKNMLPVWRYMLQGLRRQLDARLGTGDTTDHAVADSKGLTEKEHDEKRRRLCKDLRRAHLPIRTIHIDGRELQGAQLVSVLEQVARMVKEFSNSNAGVPLMATKITLVYQSGESNVPNTSVLATARYAASECSQQVTKRPEHDLETSVRTSFLSRPGADQTERTEEKISSTLESSPGSLQYIQASRSPVHVEADQGPRESSQSKDKVSIQVNKECIQRNFIEATSQAPANEKDACISQFLKEALPEQNRLQVVDQQPPRSSARASQPESTAQPTRERDATAEVASSLGAEACNDPVAPNGSQRPQAEEEDGSPARRTRRSRRHESDSSQRSGLDQRMHEVQSSSTAFHGPENHAAVEPLESDTLSSQRAAMMDAMERLRIKLRGALAQGQSCWEQPAALTEITAVLQVSDDTRNPSDQALLIEEQNTRKHSENSDTSVPLIDLVAMVLTDALDLAVLVPTKHRAAAASMTCSLYRFWQRAYTTRPVSFLLGPAQGATADVSRSTAWLQWTRRRLALLEYAVCAKDWPLVDECLQKNRLWIDRLCARTEITSEVYVRAMARHLFLHALVLQTRKQWSSSTSLLRRAIRLLSECDSSRETANNHYSDSVQHANAVSVVHEKPRLQQQYQDVVVDLQQAPEQRLANDEQSNSFVTRLEQGSAMRLRYQDALMAMVRENDVPKEPVSASSMAPRVYADPRDLGSWTGKEARLVHGRGNVAMTTSPARSLERYVEDAQRDAVDIAGTISGLGVVKNAAARAASIVGISSQCPQHRAVSCTRSGVRTRRQHRIDTAEQHIPDTAGDVAAKKSQDASAEARSEQSDQEWLTELALLNYSWFAGMDPDQMNEDSFAFNATKCRLQSTDMLQWLQFAEFNELMQQLESRAADAPDTSAVLHRLLPYVGAPMATVQAQLGQVLPQYEGGTALLAAQELVHLVRRHKLPRQGSNDAHALPETPSNEALLSSLKPSPHLWSRLADLGHELRRQLTLLVYDQKPCAMEVLQKLYHILGRALAPLVDLLFAFEPADSVIGRSLYEHMVIEWASVLALYVIGVEHALAQGLMQRQETALVLPPSASIHLLLHFLASRSRQVSPTVQRRVPERTREAYALLIRLYARLLWQPADDLGLDRYLAECPFCPVEWNSKARSRGDWERIQCLQFLYGIDWSVIWLRPSPPDVPDTSKWLLIESLQSEIQPIEEEALLHMLHLCREELDEALVGRSRPRIRTLWQWTRRLAQKATPTKRMHPSSPYRDLVLYHYRFLMEYLDLEYKRIAEPERRARILPAELVEAVLDVVQTLWPYFQQSTIPSWDAASCRSVTSAATEQRLVGTSFANSAADGLSVASEQALTLSKKVADTKTTFQGNDSENASDASPAAMETSAAEVGQRTESGTCPPPSMPKTFTTELTGSQRPRMDLVSRPDDGGHPNHSISGTLSSVAADRQPIRTTLADDDLPGQTSMLQARLDDPELTLAMASSLRHAAQLTLETAELIGDNNRFILDKYADWLVAAYRLATSVQPVERMQPCESGTTLPGPYQSQQALWEALFCAYLLLPFHFPEAAWNTLPAAMISSLNIVRTSIPKLVIALRTQIESSASGASTETEATAETVLLLHYIAWLHGMSCERWSTRSMYEC</sequence>
<name>A0A7J7IK56_9RHOD</name>
<evidence type="ECO:0000313" key="4">
    <source>
        <dbReference type="Proteomes" id="UP000530660"/>
    </source>
</evidence>
<feature type="compositionally biased region" description="Basic and acidic residues" evidence="2">
    <location>
        <begin position="185"/>
        <end position="202"/>
    </location>
</feature>
<comment type="caution">
    <text evidence="3">The sequence shown here is derived from an EMBL/GenBank/DDBJ whole genome shotgun (WGS) entry which is preliminary data.</text>
</comment>
<feature type="repeat" description="TPR" evidence="1">
    <location>
        <begin position="91"/>
        <end position="124"/>
    </location>
</feature>
<feature type="region of interest" description="Disordered" evidence="2">
    <location>
        <begin position="937"/>
        <end position="975"/>
    </location>
</feature>
<feature type="compositionally biased region" description="Polar residues" evidence="2">
    <location>
        <begin position="326"/>
        <end position="343"/>
    </location>
</feature>
<feature type="compositionally biased region" description="Basic and acidic residues" evidence="2">
    <location>
        <begin position="346"/>
        <end position="364"/>
    </location>
</feature>
<feature type="region of interest" description="Disordered" evidence="2">
    <location>
        <begin position="1"/>
        <end position="20"/>
    </location>
</feature>
<evidence type="ECO:0000313" key="3">
    <source>
        <dbReference type="EMBL" id="KAF6003408.1"/>
    </source>
</evidence>
<feature type="region of interest" description="Disordered" evidence="2">
    <location>
        <begin position="183"/>
        <end position="202"/>
    </location>
</feature>
<dbReference type="EMBL" id="VWRR01000007">
    <property type="protein sequence ID" value="KAF6003408.1"/>
    <property type="molecule type" value="Genomic_DNA"/>
</dbReference>
<feature type="region of interest" description="Disordered" evidence="2">
    <location>
        <begin position="290"/>
        <end position="365"/>
    </location>
</feature>
<protein>
    <submittedName>
        <fullName evidence="3">Uncharacterized protein</fullName>
    </submittedName>
</protein>
<keyword evidence="4" id="KW-1185">Reference proteome</keyword>